<dbReference type="AlphaFoldDB" id="A0A8H5GWD1"/>
<reference evidence="1 2" key="1">
    <citation type="journal article" date="2020" name="ISME J.">
        <title>Uncovering the hidden diversity of litter-decomposition mechanisms in mushroom-forming fungi.</title>
        <authorList>
            <person name="Floudas D."/>
            <person name="Bentzer J."/>
            <person name="Ahren D."/>
            <person name="Johansson T."/>
            <person name="Persson P."/>
            <person name="Tunlid A."/>
        </authorList>
    </citation>
    <scope>NUCLEOTIDE SEQUENCE [LARGE SCALE GENOMIC DNA]</scope>
    <source>
        <strain evidence="1 2">CBS 291.85</strain>
    </source>
</reference>
<protein>
    <submittedName>
        <fullName evidence="1">Uncharacterized protein</fullName>
    </submittedName>
</protein>
<evidence type="ECO:0000313" key="1">
    <source>
        <dbReference type="EMBL" id="KAF5372130.1"/>
    </source>
</evidence>
<accession>A0A8H5GWD1</accession>
<proteinExistence type="predicted"/>
<dbReference type="EMBL" id="JAACJM010000006">
    <property type="protein sequence ID" value="KAF5372130.1"/>
    <property type="molecule type" value="Genomic_DNA"/>
</dbReference>
<evidence type="ECO:0000313" key="2">
    <source>
        <dbReference type="Proteomes" id="UP000559256"/>
    </source>
</evidence>
<keyword evidence="2" id="KW-1185">Reference proteome</keyword>
<sequence>MLLCIKSLATMQSRPGSQFIAVLFCPTREHDSKETSTTEILFLLGYGSDGVLGNGICSLLWIEWVEGEDVTLADEAGTAHGWGEVALASIPMLVLSDPRPLHLGITVTAYEQHPLQSQRGFPIEVEKSTAGVAFKSLRKRDVGQEDDVGVSNFQIAEMHVRNRVLPQPPPT</sequence>
<dbReference type="Proteomes" id="UP000559256">
    <property type="component" value="Unassembled WGS sequence"/>
</dbReference>
<name>A0A8H5GWD1_9AGAR</name>
<comment type="caution">
    <text evidence="1">The sequence shown here is derived from an EMBL/GenBank/DDBJ whole genome shotgun (WGS) entry which is preliminary data.</text>
</comment>
<organism evidence="1 2">
    <name type="scientific">Tetrapyrgos nigripes</name>
    <dbReference type="NCBI Taxonomy" id="182062"/>
    <lineage>
        <taxon>Eukaryota</taxon>
        <taxon>Fungi</taxon>
        <taxon>Dikarya</taxon>
        <taxon>Basidiomycota</taxon>
        <taxon>Agaricomycotina</taxon>
        <taxon>Agaricomycetes</taxon>
        <taxon>Agaricomycetidae</taxon>
        <taxon>Agaricales</taxon>
        <taxon>Marasmiineae</taxon>
        <taxon>Marasmiaceae</taxon>
        <taxon>Tetrapyrgos</taxon>
    </lineage>
</organism>
<gene>
    <name evidence="1" type="ORF">D9758_004941</name>
</gene>